<evidence type="ECO:0000313" key="3">
    <source>
        <dbReference type="EMBL" id="MCR0982658.1"/>
    </source>
</evidence>
<dbReference type="RefSeq" id="WP_257716326.1">
    <property type="nucleotide sequence ID" value="NZ_JANJOU010000008.1"/>
</dbReference>
<protein>
    <submittedName>
        <fullName evidence="3">Lactonase family protein</fullName>
    </submittedName>
</protein>
<name>A0ABT1X3J2_9PROT</name>
<keyword evidence="2" id="KW-0313">Glucose metabolism</keyword>
<dbReference type="Gene3D" id="2.130.10.10">
    <property type="entry name" value="YVTN repeat-like/Quinoprotein amine dehydrogenase"/>
    <property type="match status" value="1"/>
</dbReference>
<dbReference type="InterPro" id="IPR019405">
    <property type="entry name" value="Lactonase_7-beta_prop"/>
</dbReference>
<dbReference type="Proteomes" id="UP001524642">
    <property type="component" value="Unassembled WGS sequence"/>
</dbReference>
<evidence type="ECO:0000313" key="4">
    <source>
        <dbReference type="Proteomes" id="UP001524642"/>
    </source>
</evidence>
<proteinExistence type="inferred from homology"/>
<comment type="caution">
    <text evidence="3">The sequence shown here is derived from an EMBL/GenBank/DDBJ whole genome shotgun (WGS) entry which is preliminary data.</text>
</comment>
<evidence type="ECO:0000256" key="1">
    <source>
        <dbReference type="ARBA" id="ARBA00005564"/>
    </source>
</evidence>
<dbReference type="InterPro" id="IPR011048">
    <property type="entry name" value="Haem_d1_sf"/>
</dbReference>
<evidence type="ECO:0000256" key="2">
    <source>
        <dbReference type="ARBA" id="ARBA00022526"/>
    </source>
</evidence>
<gene>
    <name evidence="3" type="ORF">NRP21_11415</name>
</gene>
<dbReference type="EMBL" id="JANJOU010000008">
    <property type="protein sequence ID" value="MCR0982658.1"/>
    <property type="molecule type" value="Genomic_DNA"/>
</dbReference>
<dbReference type="PANTHER" id="PTHR30344">
    <property type="entry name" value="6-PHOSPHOGLUCONOLACTONASE-RELATED"/>
    <property type="match status" value="1"/>
</dbReference>
<accession>A0ABT1X3J2</accession>
<keyword evidence="4" id="KW-1185">Reference proteome</keyword>
<comment type="similarity">
    <text evidence="1">Belongs to the cycloisomerase 2 family.</text>
</comment>
<dbReference type="InterPro" id="IPR015943">
    <property type="entry name" value="WD40/YVTN_repeat-like_dom_sf"/>
</dbReference>
<dbReference type="Pfam" id="PF10282">
    <property type="entry name" value="Lactonase"/>
    <property type="match status" value="1"/>
</dbReference>
<organism evidence="3 4">
    <name type="scientific">Roseomonas populi</name>
    <dbReference type="NCBI Taxonomy" id="3121582"/>
    <lineage>
        <taxon>Bacteria</taxon>
        <taxon>Pseudomonadati</taxon>
        <taxon>Pseudomonadota</taxon>
        <taxon>Alphaproteobacteria</taxon>
        <taxon>Acetobacterales</taxon>
        <taxon>Roseomonadaceae</taxon>
        <taxon>Roseomonas</taxon>
    </lineage>
</organism>
<sequence>MTDAYHVYVGCRTTRERNARGDGIQVYRMEASSGRWTHVQLVEGLVNPSFLALDRTGRFLYAVHGDREEISAFRVEPGSGRLTFLNAASTGGRNPVHLAVDPTNRFIVVPNHVTSTLAVLRIDRETGHLSERTDLVALEGATGPHKVEQPFAKPHQTEFDRQGRFVIVPDKGLDRVFAFRLDPAAGKLAPSGQGSVVARENAGPRHVAMHPGGRLAHVLNELDSTITTYHYDPDTGALEPFQLLPSLPDSFTGNSRAAEITVSADGRFVYASNRGHDSVGVFAVEKATGRLAPVEWVSVGRTPRFITLDPSGRFLFVASEDDDAIAAFSVSPETGRLAPAGEAARTGSPVCIIFLPA</sequence>
<dbReference type="PANTHER" id="PTHR30344:SF1">
    <property type="entry name" value="6-PHOSPHOGLUCONOLACTONASE"/>
    <property type="match status" value="1"/>
</dbReference>
<dbReference type="InterPro" id="IPR050282">
    <property type="entry name" value="Cycloisomerase_2"/>
</dbReference>
<keyword evidence="2" id="KW-0119">Carbohydrate metabolism</keyword>
<dbReference type="SUPFAM" id="SSF51004">
    <property type="entry name" value="C-terminal (heme d1) domain of cytochrome cd1-nitrite reductase"/>
    <property type="match status" value="1"/>
</dbReference>
<reference evidence="3 4" key="1">
    <citation type="submission" date="2022-06" db="EMBL/GenBank/DDBJ databases">
        <title>Roseomonas CN29.</title>
        <authorList>
            <person name="Cheng Y."/>
            <person name="He X."/>
        </authorList>
    </citation>
    <scope>NUCLEOTIDE SEQUENCE [LARGE SCALE GENOMIC DNA]</scope>
    <source>
        <strain evidence="3 4">CN29</strain>
    </source>
</reference>